<keyword evidence="1" id="KW-0343">GTPase activation</keyword>
<comment type="caution">
    <text evidence="4">The sequence shown here is derived from an EMBL/GenBank/DDBJ whole genome shotgun (WGS) entry which is preliminary data.</text>
</comment>
<accession>A0A9W9YM02</accession>
<evidence type="ECO:0000313" key="5">
    <source>
        <dbReference type="Proteomes" id="UP001163046"/>
    </source>
</evidence>
<gene>
    <name evidence="4" type="primary">RANGAP1_1</name>
    <name evidence="4" type="ORF">OS493_023855</name>
</gene>
<evidence type="ECO:0000313" key="4">
    <source>
        <dbReference type="EMBL" id="KAJ7357719.1"/>
    </source>
</evidence>
<dbReference type="GO" id="GO:0031267">
    <property type="term" value="F:small GTPase binding"/>
    <property type="evidence" value="ECO:0007669"/>
    <property type="project" value="TreeGrafter"/>
</dbReference>
<dbReference type="PANTHER" id="PTHR24113">
    <property type="entry name" value="RAN GTPASE-ACTIVATING PROTEIN 1"/>
    <property type="match status" value="1"/>
</dbReference>
<sequence>MAESKDEVQGVADLLAKTKVEQVNVVSFKGKSFKLNSADDAVEVVNAIKASKDVQALCLEGNTIGVEAAEAIGGALAARPEFERALWSDIFTGRLRSEIPLALGHLSDGVHHSECKTCGAGSK</sequence>
<dbReference type="EMBL" id="MU827319">
    <property type="protein sequence ID" value="KAJ7357719.1"/>
    <property type="molecule type" value="Genomic_DNA"/>
</dbReference>
<dbReference type="InterPro" id="IPR027038">
    <property type="entry name" value="RanGap"/>
</dbReference>
<evidence type="ECO:0000256" key="2">
    <source>
        <dbReference type="ARBA" id="ARBA00022614"/>
    </source>
</evidence>
<keyword evidence="2" id="KW-0433">Leucine-rich repeat</keyword>
<evidence type="ECO:0000256" key="3">
    <source>
        <dbReference type="ARBA" id="ARBA00022737"/>
    </source>
</evidence>
<dbReference type="PANTHER" id="PTHR24113:SF12">
    <property type="entry name" value="RAN GTPASE-ACTIVATING PROTEIN 1"/>
    <property type="match status" value="1"/>
</dbReference>
<proteinExistence type="predicted"/>
<dbReference type="Gene3D" id="3.80.10.10">
    <property type="entry name" value="Ribonuclease Inhibitor"/>
    <property type="match status" value="1"/>
</dbReference>
<dbReference type="OrthoDB" id="184583at2759"/>
<keyword evidence="3" id="KW-0677">Repeat</keyword>
<reference evidence="4" key="1">
    <citation type="submission" date="2023-01" db="EMBL/GenBank/DDBJ databases">
        <title>Genome assembly of the deep-sea coral Lophelia pertusa.</title>
        <authorList>
            <person name="Herrera S."/>
            <person name="Cordes E."/>
        </authorList>
    </citation>
    <scope>NUCLEOTIDE SEQUENCE</scope>
    <source>
        <strain evidence="4">USNM1676648</strain>
        <tissue evidence="4">Polyp</tissue>
    </source>
</reference>
<name>A0A9W9YM02_9CNID</name>
<dbReference type="GO" id="GO:0048471">
    <property type="term" value="C:perinuclear region of cytoplasm"/>
    <property type="evidence" value="ECO:0007669"/>
    <property type="project" value="TreeGrafter"/>
</dbReference>
<dbReference type="GO" id="GO:0005096">
    <property type="term" value="F:GTPase activator activity"/>
    <property type="evidence" value="ECO:0007669"/>
    <property type="project" value="UniProtKB-KW"/>
</dbReference>
<keyword evidence="5" id="KW-1185">Reference proteome</keyword>
<dbReference type="InterPro" id="IPR032675">
    <property type="entry name" value="LRR_dom_sf"/>
</dbReference>
<dbReference type="GO" id="GO:0005634">
    <property type="term" value="C:nucleus"/>
    <property type="evidence" value="ECO:0007669"/>
    <property type="project" value="TreeGrafter"/>
</dbReference>
<dbReference type="GO" id="GO:0005829">
    <property type="term" value="C:cytosol"/>
    <property type="evidence" value="ECO:0007669"/>
    <property type="project" value="TreeGrafter"/>
</dbReference>
<organism evidence="4 5">
    <name type="scientific">Desmophyllum pertusum</name>
    <dbReference type="NCBI Taxonomy" id="174260"/>
    <lineage>
        <taxon>Eukaryota</taxon>
        <taxon>Metazoa</taxon>
        <taxon>Cnidaria</taxon>
        <taxon>Anthozoa</taxon>
        <taxon>Hexacorallia</taxon>
        <taxon>Scleractinia</taxon>
        <taxon>Caryophylliina</taxon>
        <taxon>Caryophylliidae</taxon>
        <taxon>Desmophyllum</taxon>
    </lineage>
</organism>
<protein>
    <submittedName>
        <fullName evidence="4">Ran GTPase-activating protein 1</fullName>
    </submittedName>
</protein>
<dbReference type="GO" id="GO:0006913">
    <property type="term" value="P:nucleocytoplasmic transport"/>
    <property type="evidence" value="ECO:0007669"/>
    <property type="project" value="TreeGrafter"/>
</dbReference>
<dbReference type="AlphaFoldDB" id="A0A9W9YM02"/>
<evidence type="ECO:0000256" key="1">
    <source>
        <dbReference type="ARBA" id="ARBA00022468"/>
    </source>
</evidence>
<dbReference type="Proteomes" id="UP001163046">
    <property type="component" value="Unassembled WGS sequence"/>
</dbReference>